<evidence type="ECO:0000313" key="12">
    <source>
        <dbReference type="Proteomes" id="UP000094828"/>
    </source>
</evidence>
<comment type="cofactor">
    <cofactor evidence="8">
        <name>heme</name>
        <dbReference type="ChEBI" id="CHEBI:30413"/>
    </cofactor>
    <text evidence="8">Binds 2 heme groups.</text>
</comment>
<evidence type="ECO:0000256" key="9">
    <source>
        <dbReference type="PIRSR" id="PIRSR000294-2"/>
    </source>
</evidence>
<dbReference type="GO" id="GO:0004130">
    <property type="term" value="F:cytochrome-c peroxidase activity"/>
    <property type="evidence" value="ECO:0007669"/>
    <property type="project" value="TreeGrafter"/>
</dbReference>
<dbReference type="EMBL" id="LYDR01000063">
    <property type="protein sequence ID" value="ODA32845.1"/>
    <property type="molecule type" value="Genomic_DNA"/>
</dbReference>
<keyword evidence="12" id="KW-1185">Reference proteome</keyword>
<evidence type="ECO:0000256" key="3">
    <source>
        <dbReference type="ARBA" id="ARBA00022723"/>
    </source>
</evidence>
<gene>
    <name evidence="11" type="ORF">A6X21_19730</name>
</gene>
<dbReference type="SUPFAM" id="SSF46626">
    <property type="entry name" value="Cytochrome c"/>
    <property type="match status" value="2"/>
</dbReference>
<dbReference type="PANTHER" id="PTHR30600:SF7">
    <property type="entry name" value="CYTOCHROME C PEROXIDASE-RELATED"/>
    <property type="match status" value="1"/>
</dbReference>
<accession>A0A1C3EHY1</accession>
<feature type="binding site" description="axial binding residue" evidence="9">
    <location>
        <position position="290"/>
    </location>
    <ligand>
        <name>heme c</name>
        <dbReference type="ChEBI" id="CHEBI:61717"/>
        <label>2</label>
    </ligand>
    <ligandPart>
        <name>Fe</name>
        <dbReference type="ChEBI" id="CHEBI:18248"/>
    </ligandPart>
</feature>
<feature type="binding site" description="covalent" evidence="8">
    <location>
        <position position="71"/>
    </location>
    <ligand>
        <name>heme c</name>
        <dbReference type="ChEBI" id="CHEBI:61717"/>
        <label>1</label>
    </ligand>
</feature>
<dbReference type="GO" id="GO:0020037">
    <property type="term" value="F:heme binding"/>
    <property type="evidence" value="ECO:0007669"/>
    <property type="project" value="InterPro"/>
</dbReference>
<dbReference type="Proteomes" id="UP000094828">
    <property type="component" value="Unassembled WGS sequence"/>
</dbReference>
<sequence length="329" mass="36637">MTGLLLMALSGIPGVECLGADDDLMEKARQHFGVVSLPDQDELNRPIVLLGQKLFWDSRLSVHGEIACASCHLPQDGSADRREFSLDARNKLTKRNSQPVFNAALQPFLRWTADRPDAADQAMGSLTGSMGWGKAQDVLPVLQKAGYEELFTRAFPEAAVKVTVPQIGAAISAYEKTLMTTSKWDDYLRGQADALTQQELRGLRLFIETGCTNCHHGALLGGNERERFGITAPYWTETKSTKIDEGLYQSTMKEEHKYVFRVPMLRNIALTSPYYHDGSVKSLPETIRIMGQLQLGVSLKPEELQDLEAFLKTLSGKVPENYRQPDFSN</sequence>
<proteinExistence type="predicted"/>
<reference evidence="11 12" key="1">
    <citation type="submission" date="2016-05" db="EMBL/GenBank/DDBJ databases">
        <title>Genomic and physiological characterization of Planctopirus sp. isolated from fresh water lake.</title>
        <authorList>
            <person name="Subhash Y."/>
            <person name="Ramana C."/>
        </authorList>
    </citation>
    <scope>NUCLEOTIDE SEQUENCE [LARGE SCALE GENOMIC DNA]</scope>
    <source>
        <strain evidence="11 12">JC280</strain>
    </source>
</reference>
<evidence type="ECO:0000256" key="7">
    <source>
        <dbReference type="ARBA" id="ARBA00023004"/>
    </source>
</evidence>
<name>A0A1C3EHY1_9PLAN</name>
<comment type="PTM">
    <text evidence="8">Binds 2 heme groups per subunit.</text>
</comment>
<evidence type="ECO:0000313" key="11">
    <source>
        <dbReference type="EMBL" id="ODA32845.1"/>
    </source>
</evidence>
<keyword evidence="6" id="KW-0560">Oxidoreductase</keyword>
<keyword evidence="2 8" id="KW-0349">Heme</keyword>
<dbReference type="GO" id="GO:0042597">
    <property type="term" value="C:periplasmic space"/>
    <property type="evidence" value="ECO:0007669"/>
    <property type="project" value="UniProtKB-SubCell"/>
</dbReference>
<keyword evidence="3 9" id="KW-0479">Metal-binding</keyword>
<dbReference type="Pfam" id="PF03150">
    <property type="entry name" value="CCP_MauG"/>
    <property type="match status" value="1"/>
</dbReference>
<feature type="binding site" description="axial binding residue" evidence="9">
    <location>
        <position position="72"/>
    </location>
    <ligand>
        <name>heme c</name>
        <dbReference type="ChEBI" id="CHEBI:61717"/>
        <label>1</label>
    </ligand>
    <ligandPart>
        <name>Fe</name>
        <dbReference type="ChEBI" id="CHEBI:18248"/>
    </ligandPart>
</feature>
<comment type="subcellular location">
    <subcellularLocation>
        <location evidence="1">Periplasm</location>
    </subcellularLocation>
</comment>
<dbReference type="InterPro" id="IPR026259">
    <property type="entry name" value="MauG/Cytc_peroxidase"/>
</dbReference>
<dbReference type="InterPro" id="IPR036909">
    <property type="entry name" value="Cyt_c-like_dom_sf"/>
</dbReference>
<evidence type="ECO:0000256" key="4">
    <source>
        <dbReference type="ARBA" id="ARBA00022729"/>
    </source>
</evidence>
<dbReference type="Gene3D" id="1.10.760.10">
    <property type="entry name" value="Cytochrome c-like domain"/>
    <property type="match status" value="2"/>
</dbReference>
<evidence type="ECO:0000256" key="6">
    <source>
        <dbReference type="ARBA" id="ARBA00023002"/>
    </source>
</evidence>
<dbReference type="GO" id="GO:0009055">
    <property type="term" value="F:electron transfer activity"/>
    <property type="evidence" value="ECO:0007669"/>
    <property type="project" value="InterPro"/>
</dbReference>
<evidence type="ECO:0000256" key="1">
    <source>
        <dbReference type="ARBA" id="ARBA00004418"/>
    </source>
</evidence>
<protein>
    <recommendedName>
        <fullName evidence="10">Cytochrome c domain-containing protein</fullName>
    </recommendedName>
</protein>
<evidence type="ECO:0000256" key="2">
    <source>
        <dbReference type="ARBA" id="ARBA00022617"/>
    </source>
</evidence>
<feature type="binding site" description="covalent" evidence="8">
    <location>
        <position position="211"/>
    </location>
    <ligand>
        <name>heme c</name>
        <dbReference type="ChEBI" id="CHEBI:61717"/>
        <label>2</label>
    </ligand>
</feature>
<dbReference type="PANTHER" id="PTHR30600">
    <property type="entry name" value="CYTOCHROME C PEROXIDASE-RELATED"/>
    <property type="match status" value="1"/>
</dbReference>
<keyword evidence="7 9" id="KW-0408">Iron</keyword>
<dbReference type="AlphaFoldDB" id="A0A1C3EHY1"/>
<dbReference type="GO" id="GO:0046872">
    <property type="term" value="F:metal ion binding"/>
    <property type="evidence" value="ECO:0007669"/>
    <property type="project" value="UniProtKB-KW"/>
</dbReference>
<keyword evidence="4" id="KW-0732">Signal</keyword>
<feature type="binding site" description="covalent" evidence="8">
    <location>
        <position position="68"/>
    </location>
    <ligand>
        <name>heme c</name>
        <dbReference type="ChEBI" id="CHEBI:61717"/>
        <label>1</label>
    </ligand>
</feature>
<organism evidence="11 12">
    <name type="scientific">Planctopirus hydrillae</name>
    <dbReference type="NCBI Taxonomy" id="1841610"/>
    <lineage>
        <taxon>Bacteria</taxon>
        <taxon>Pseudomonadati</taxon>
        <taxon>Planctomycetota</taxon>
        <taxon>Planctomycetia</taxon>
        <taxon>Planctomycetales</taxon>
        <taxon>Planctomycetaceae</taxon>
        <taxon>Planctopirus</taxon>
    </lineage>
</organism>
<keyword evidence="5" id="KW-0574">Periplasm</keyword>
<dbReference type="PIRSF" id="PIRSF000294">
    <property type="entry name" value="Cytochrome-c_peroxidase"/>
    <property type="match status" value="1"/>
</dbReference>
<evidence type="ECO:0000259" key="10">
    <source>
        <dbReference type="PROSITE" id="PS51007"/>
    </source>
</evidence>
<evidence type="ECO:0000256" key="8">
    <source>
        <dbReference type="PIRSR" id="PIRSR000294-1"/>
    </source>
</evidence>
<comment type="caution">
    <text evidence="11">The sequence shown here is derived from an EMBL/GenBank/DDBJ whole genome shotgun (WGS) entry which is preliminary data.</text>
</comment>
<dbReference type="InterPro" id="IPR051395">
    <property type="entry name" value="Cytochrome_c_Peroxidase/MauG"/>
</dbReference>
<dbReference type="InterPro" id="IPR009056">
    <property type="entry name" value="Cyt_c-like_dom"/>
</dbReference>
<evidence type="ECO:0000256" key="5">
    <source>
        <dbReference type="ARBA" id="ARBA00022764"/>
    </source>
</evidence>
<feature type="domain" description="Cytochrome c" evidence="10">
    <location>
        <begin position="197"/>
        <end position="315"/>
    </location>
</feature>
<feature type="binding site" description="axial binding residue" evidence="9">
    <location>
        <position position="215"/>
    </location>
    <ligand>
        <name>heme c</name>
        <dbReference type="ChEBI" id="CHEBI:61717"/>
        <label>2</label>
    </ligand>
    <ligandPart>
        <name>Fe</name>
        <dbReference type="ChEBI" id="CHEBI:18248"/>
    </ligandPart>
</feature>
<feature type="binding site" description="covalent" evidence="8">
    <location>
        <position position="214"/>
    </location>
    <ligand>
        <name>heme c</name>
        <dbReference type="ChEBI" id="CHEBI:61717"/>
        <label>2</label>
    </ligand>
</feature>
<dbReference type="PROSITE" id="PS51007">
    <property type="entry name" value="CYTC"/>
    <property type="match status" value="1"/>
</dbReference>
<dbReference type="InterPro" id="IPR004852">
    <property type="entry name" value="Di-haem_cyt_c_peroxidsae"/>
</dbReference>